<keyword evidence="3" id="KW-1185">Reference proteome</keyword>
<name>A0A2V1D7K9_9PLEO</name>
<proteinExistence type="predicted"/>
<feature type="region of interest" description="Disordered" evidence="1">
    <location>
        <begin position="1"/>
        <end position="22"/>
    </location>
</feature>
<dbReference type="Proteomes" id="UP000244855">
    <property type="component" value="Unassembled WGS sequence"/>
</dbReference>
<accession>A0A2V1D7K9</accession>
<evidence type="ECO:0000313" key="3">
    <source>
        <dbReference type="Proteomes" id="UP000244855"/>
    </source>
</evidence>
<feature type="compositionally biased region" description="Polar residues" evidence="1">
    <location>
        <begin position="1"/>
        <end position="10"/>
    </location>
</feature>
<feature type="region of interest" description="Disordered" evidence="1">
    <location>
        <begin position="234"/>
        <end position="290"/>
    </location>
</feature>
<sequence>MCFQFKNDSPSLPPAPVSTSRTNRAVSPLPVYTVQFIVGSLDSPENVPRPSVYMPSTLASKSPYLRRRIQPPKHGDRVTQVVLVDAYYDALKLYKDWLQHGVVPKFRRSTSTPIPTPERKLLWSECFDLVRAHVLGSRFQHLEFSDFIMGELIRWLDPVQDADLDVLDFVFKERGVSEVLQCFVVDRMFADEAHVRKIFKLFLERKRKGRVGKFRMTSSNEYHSRYEEIRHELSEARHSQQRGEPSTAPDRLRPESETPLPTPPKPYQQTRYAPQISHRRASHRAVTTTREPQPFLTARNHSPYQRPVPFPPAPYLVSAANDALVRRYDVRRKPLPRFAWPLEEGNNVIARQSSWPILRPGVVIRADGEEELNRRPSVQKRPVPRQITELDGRSLTPEELLRVEVRPDSAP</sequence>
<dbReference type="OrthoDB" id="3788067at2759"/>
<evidence type="ECO:0000256" key="1">
    <source>
        <dbReference type="SAM" id="MobiDB-lite"/>
    </source>
</evidence>
<protein>
    <submittedName>
        <fullName evidence="2">Uncharacterized protein</fullName>
    </submittedName>
</protein>
<evidence type="ECO:0000313" key="2">
    <source>
        <dbReference type="EMBL" id="PVH94028.1"/>
    </source>
</evidence>
<dbReference type="EMBL" id="KZ805554">
    <property type="protein sequence ID" value="PVH94028.1"/>
    <property type="molecule type" value="Genomic_DNA"/>
</dbReference>
<dbReference type="AlphaFoldDB" id="A0A2V1D7K9"/>
<gene>
    <name evidence="2" type="ORF">DM02DRAFT_634054</name>
</gene>
<reference evidence="2 3" key="1">
    <citation type="journal article" date="2018" name="Sci. Rep.">
        <title>Comparative genomics provides insights into the lifestyle and reveals functional heterogeneity of dark septate endophytic fungi.</title>
        <authorList>
            <person name="Knapp D.G."/>
            <person name="Nemeth J.B."/>
            <person name="Barry K."/>
            <person name="Hainaut M."/>
            <person name="Henrissat B."/>
            <person name="Johnson J."/>
            <person name="Kuo A."/>
            <person name="Lim J.H.P."/>
            <person name="Lipzen A."/>
            <person name="Nolan M."/>
            <person name="Ohm R.A."/>
            <person name="Tamas L."/>
            <person name="Grigoriev I.V."/>
            <person name="Spatafora J.W."/>
            <person name="Nagy L.G."/>
            <person name="Kovacs G.M."/>
        </authorList>
    </citation>
    <scope>NUCLEOTIDE SEQUENCE [LARGE SCALE GENOMIC DNA]</scope>
    <source>
        <strain evidence="2 3">DSE2036</strain>
    </source>
</reference>
<organism evidence="2 3">
    <name type="scientific">Periconia macrospinosa</name>
    <dbReference type="NCBI Taxonomy" id="97972"/>
    <lineage>
        <taxon>Eukaryota</taxon>
        <taxon>Fungi</taxon>
        <taxon>Dikarya</taxon>
        <taxon>Ascomycota</taxon>
        <taxon>Pezizomycotina</taxon>
        <taxon>Dothideomycetes</taxon>
        <taxon>Pleosporomycetidae</taxon>
        <taxon>Pleosporales</taxon>
        <taxon>Massarineae</taxon>
        <taxon>Periconiaceae</taxon>
        <taxon>Periconia</taxon>
    </lineage>
</organism>
<feature type="region of interest" description="Disordered" evidence="1">
    <location>
        <begin position="372"/>
        <end position="392"/>
    </location>
</feature>